<reference evidence="1" key="1">
    <citation type="submission" date="2023-03" db="EMBL/GenBank/DDBJ databases">
        <authorList>
            <person name="Steffen K."/>
            <person name="Cardenas P."/>
        </authorList>
    </citation>
    <scope>NUCLEOTIDE SEQUENCE</scope>
</reference>
<evidence type="ECO:0000313" key="1">
    <source>
        <dbReference type="EMBL" id="CAI8029404.1"/>
    </source>
</evidence>
<organism evidence="1 2">
    <name type="scientific">Geodia barretti</name>
    <name type="common">Barrett's horny sponge</name>
    <dbReference type="NCBI Taxonomy" id="519541"/>
    <lineage>
        <taxon>Eukaryota</taxon>
        <taxon>Metazoa</taxon>
        <taxon>Porifera</taxon>
        <taxon>Demospongiae</taxon>
        <taxon>Heteroscleromorpha</taxon>
        <taxon>Tetractinellida</taxon>
        <taxon>Astrophorina</taxon>
        <taxon>Geodiidae</taxon>
        <taxon>Geodia</taxon>
    </lineage>
</organism>
<accession>A0AA35SHB1</accession>
<keyword evidence="2" id="KW-1185">Reference proteome</keyword>
<dbReference type="Proteomes" id="UP001174909">
    <property type="component" value="Unassembled WGS sequence"/>
</dbReference>
<evidence type="ECO:0000313" key="2">
    <source>
        <dbReference type="Proteomes" id="UP001174909"/>
    </source>
</evidence>
<name>A0AA35SHB1_GEOBA</name>
<dbReference type="EMBL" id="CASHTH010002404">
    <property type="protein sequence ID" value="CAI8029404.1"/>
    <property type="molecule type" value="Genomic_DNA"/>
</dbReference>
<protein>
    <submittedName>
        <fullName evidence="1">Uncharacterized protein</fullName>
    </submittedName>
</protein>
<comment type="caution">
    <text evidence="1">The sequence shown here is derived from an EMBL/GenBank/DDBJ whole genome shotgun (WGS) entry which is preliminary data.</text>
</comment>
<proteinExistence type="predicted"/>
<gene>
    <name evidence="1" type="ORF">GBAR_LOCUS16705</name>
</gene>
<sequence length="53" mass="5199">MVTVCCVPMVLPPTEAVISTVSSGSSLLSCTAVTVAVTDVAPASSVSDSALML</sequence>
<dbReference type="AlphaFoldDB" id="A0AA35SHB1"/>